<sequence>MKWIGNMINKKDYNNLILLSTNLYKTELKRHNDAGHLLNILVFLVDNGITKNDGLEELYQEILTNNFSVVLNIPEHFGGTGKPCISWMSCDHPLMIYAAIKLNEGKIEAIHKKAIEKVLSLSEDRKWKCKGDPLLGGFRGPGRKDDECPITTLNILKMLSLTRANSYKTEKLQALEILMNLWNERKTRRPYLFAMGTDFKKLKYPLIWYDILNLVSVLSRYPEAIKRAEYKEMLEIVFEAIKQNGYCPQSVYQFWKGWDFGQKKNESAYIKKTIEDIVERTNKEK</sequence>
<dbReference type="KEGG" id="bhc:JFL75_11490"/>
<gene>
    <name evidence="1" type="ORF">JFL75_11490</name>
</gene>
<name>A0A7T7XJI2_9SPIR</name>
<dbReference type="RefSeq" id="WP_215624875.1">
    <property type="nucleotide sequence ID" value="NZ_CP067089.2"/>
</dbReference>
<accession>A0A7T7XJI2</accession>
<keyword evidence="2" id="KW-1185">Reference proteome</keyword>
<reference evidence="1" key="1">
    <citation type="submission" date="2021-01" db="EMBL/GenBank/DDBJ databases">
        <title>Description of Breznakiella homolactica.</title>
        <authorList>
            <person name="Song Y."/>
            <person name="Brune A."/>
        </authorList>
    </citation>
    <scope>NUCLEOTIDE SEQUENCE</scope>
    <source>
        <strain evidence="1">RmG30</strain>
    </source>
</reference>
<protein>
    <submittedName>
        <fullName evidence="1">Uncharacterized protein</fullName>
    </submittedName>
</protein>
<evidence type="ECO:0000313" key="2">
    <source>
        <dbReference type="Proteomes" id="UP000595917"/>
    </source>
</evidence>
<proteinExistence type="predicted"/>
<dbReference type="EMBL" id="CP067089">
    <property type="protein sequence ID" value="QQO07569.1"/>
    <property type="molecule type" value="Genomic_DNA"/>
</dbReference>
<organism evidence="1 2">
    <name type="scientific">Breznakiella homolactica</name>
    <dbReference type="NCBI Taxonomy" id="2798577"/>
    <lineage>
        <taxon>Bacteria</taxon>
        <taxon>Pseudomonadati</taxon>
        <taxon>Spirochaetota</taxon>
        <taxon>Spirochaetia</taxon>
        <taxon>Spirochaetales</taxon>
        <taxon>Breznakiellaceae</taxon>
        <taxon>Breznakiella</taxon>
    </lineage>
</organism>
<evidence type="ECO:0000313" key="1">
    <source>
        <dbReference type="EMBL" id="QQO07569.1"/>
    </source>
</evidence>
<dbReference type="AlphaFoldDB" id="A0A7T7XJI2"/>
<dbReference type="Proteomes" id="UP000595917">
    <property type="component" value="Chromosome"/>
</dbReference>